<evidence type="ECO:0000256" key="3">
    <source>
        <dbReference type="ARBA" id="ARBA00022670"/>
    </source>
</evidence>
<evidence type="ECO:0000313" key="12">
    <source>
        <dbReference type="Proteomes" id="UP000440578"/>
    </source>
</evidence>
<keyword evidence="4 9" id="KW-0812">Transmembrane</keyword>
<evidence type="ECO:0000256" key="5">
    <source>
        <dbReference type="ARBA" id="ARBA00022801"/>
    </source>
</evidence>
<keyword evidence="3" id="KW-0645">Protease</keyword>
<dbReference type="Gene3D" id="1.20.1540.10">
    <property type="entry name" value="Rhomboid-like"/>
    <property type="match status" value="1"/>
</dbReference>
<evidence type="ECO:0000256" key="4">
    <source>
        <dbReference type="ARBA" id="ARBA00022692"/>
    </source>
</evidence>
<keyword evidence="7 9" id="KW-0472">Membrane</keyword>
<evidence type="ECO:0000313" key="11">
    <source>
        <dbReference type="EMBL" id="KAF0293771.1"/>
    </source>
</evidence>
<comment type="similarity">
    <text evidence="2">Belongs to the peptidase S54 family.</text>
</comment>
<dbReference type="SUPFAM" id="SSF144091">
    <property type="entry name" value="Rhomboid-like"/>
    <property type="match status" value="1"/>
</dbReference>
<name>A0A6A4VWL8_AMPAM</name>
<dbReference type="AlphaFoldDB" id="A0A6A4VWL8"/>
<comment type="subcellular location">
    <subcellularLocation>
        <location evidence="1">Membrane</location>
        <topology evidence="1">Multi-pass membrane protein</topology>
    </subcellularLocation>
</comment>
<dbReference type="EMBL" id="VIIS01001723">
    <property type="protein sequence ID" value="KAF0293771.1"/>
    <property type="molecule type" value="Genomic_DNA"/>
</dbReference>
<evidence type="ECO:0000256" key="1">
    <source>
        <dbReference type="ARBA" id="ARBA00004141"/>
    </source>
</evidence>
<dbReference type="PANTHER" id="PTHR43066:SF1">
    <property type="entry name" value="RHOMBOID PROTEIN 2"/>
    <property type="match status" value="1"/>
</dbReference>
<proteinExistence type="inferred from homology"/>
<keyword evidence="12" id="KW-1185">Reference proteome</keyword>
<dbReference type="InterPro" id="IPR022764">
    <property type="entry name" value="Peptidase_S54_rhomboid_dom"/>
</dbReference>
<feature type="compositionally biased region" description="Gly residues" evidence="8">
    <location>
        <begin position="257"/>
        <end position="292"/>
    </location>
</feature>
<protein>
    <submittedName>
        <fullName evidence="11">Rhomboid-related protein 4</fullName>
    </submittedName>
</protein>
<dbReference type="InterPro" id="IPR035952">
    <property type="entry name" value="Rhomboid-like_sf"/>
</dbReference>
<sequence>MQPRRGRGQSQVGLGVIMLASQLLNVGLDRIPPVTLATIAAQVALFLNIIRPPWHRYDACISVLTVLRQGDYKRILISTFEHADEWHLYYNMVSFLWKGMRLEQRMGSRRFAILLAVFSVSCSITYLALAKTATDFFHDGSYSRQCAIGFSGVIFALKVLTHQLESAPGTWTYLSGLAVPARWAVWAELVLIHILVPGASFIGHLAGILVGLAYTYGPLEYAVSCLDKIIAVPLARAGSTHARGASYTYHSGSTGRRSGGGGGGSWSAGGPRSGGPGSGGFWGAAPEYGGGYPPRPSAPPDYGWSVPPHDGPAGADDGDEDAALAEAIRRSRQTYSEESAARRRFEPSAPPL</sequence>
<dbReference type="PANTHER" id="PTHR43066">
    <property type="entry name" value="RHOMBOID-RELATED PROTEIN"/>
    <property type="match status" value="1"/>
</dbReference>
<reference evidence="11 12" key="1">
    <citation type="submission" date="2019-07" db="EMBL/GenBank/DDBJ databases">
        <title>Draft genome assembly of a fouling barnacle, Amphibalanus amphitrite (Darwin, 1854): The first reference genome for Thecostraca.</title>
        <authorList>
            <person name="Kim W."/>
        </authorList>
    </citation>
    <scope>NUCLEOTIDE SEQUENCE [LARGE SCALE GENOMIC DNA]</scope>
    <source>
        <strain evidence="11">SNU_AA5</strain>
        <tissue evidence="11">Soma without cirri and trophi</tissue>
    </source>
</reference>
<feature type="domain" description="Peptidase S54 rhomboid" evidence="10">
    <location>
        <begin position="70"/>
        <end position="216"/>
    </location>
</feature>
<evidence type="ECO:0000256" key="8">
    <source>
        <dbReference type="SAM" id="MobiDB-lite"/>
    </source>
</evidence>
<dbReference type="GO" id="GO:0004252">
    <property type="term" value="F:serine-type endopeptidase activity"/>
    <property type="evidence" value="ECO:0007669"/>
    <property type="project" value="InterPro"/>
</dbReference>
<dbReference type="GO" id="GO:0006508">
    <property type="term" value="P:proteolysis"/>
    <property type="evidence" value="ECO:0007669"/>
    <property type="project" value="UniProtKB-KW"/>
</dbReference>
<keyword evidence="6 9" id="KW-1133">Transmembrane helix</keyword>
<feature type="region of interest" description="Disordered" evidence="8">
    <location>
        <begin position="244"/>
        <end position="352"/>
    </location>
</feature>
<evidence type="ECO:0000256" key="2">
    <source>
        <dbReference type="ARBA" id="ARBA00009045"/>
    </source>
</evidence>
<dbReference type="Pfam" id="PF01694">
    <property type="entry name" value="Rhomboid"/>
    <property type="match status" value="1"/>
</dbReference>
<evidence type="ECO:0000256" key="9">
    <source>
        <dbReference type="SAM" id="Phobius"/>
    </source>
</evidence>
<dbReference type="FunFam" id="1.20.1540.10:FF:000008">
    <property type="entry name" value="RHOMBOID-like protein 13"/>
    <property type="match status" value="1"/>
</dbReference>
<comment type="caution">
    <text evidence="11">The sequence shown here is derived from an EMBL/GenBank/DDBJ whole genome shotgun (WGS) entry which is preliminary data.</text>
</comment>
<feature type="transmembrane region" description="Helical" evidence="9">
    <location>
        <begin position="111"/>
        <end position="130"/>
    </location>
</feature>
<accession>A0A6A4VWL8</accession>
<evidence type="ECO:0000256" key="6">
    <source>
        <dbReference type="ARBA" id="ARBA00022989"/>
    </source>
</evidence>
<feature type="transmembrane region" description="Helical" evidence="9">
    <location>
        <begin position="201"/>
        <end position="219"/>
    </location>
</feature>
<keyword evidence="5" id="KW-0378">Hydrolase</keyword>
<dbReference type="OrthoDB" id="10257275at2759"/>
<organism evidence="11 12">
    <name type="scientific">Amphibalanus amphitrite</name>
    <name type="common">Striped barnacle</name>
    <name type="synonym">Balanus amphitrite</name>
    <dbReference type="NCBI Taxonomy" id="1232801"/>
    <lineage>
        <taxon>Eukaryota</taxon>
        <taxon>Metazoa</taxon>
        <taxon>Ecdysozoa</taxon>
        <taxon>Arthropoda</taxon>
        <taxon>Crustacea</taxon>
        <taxon>Multicrustacea</taxon>
        <taxon>Cirripedia</taxon>
        <taxon>Thoracica</taxon>
        <taxon>Thoracicalcarea</taxon>
        <taxon>Balanomorpha</taxon>
        <taxon>Balanoidea</taxon>
        <taxon>Balanidae</taxon>
        <taxon>Amphibalaninae</taxon>
        <taxon>Amphibalanus</taxon>
    </lineage>
</organism>
<evidence type="ECO:0000256" key="7">
    <source>
        <dbReference type="ARBA" id="ARBA00023136"/>
    </source>
</evidence>
<dbReference type="GO" id="GO:0016020">
    <property type="term" value="C:membrane"/>
    <property type="evidence" value="ECO:0007669"/>
    <property type="project" value="UniProtKB-SubCell"/>
</dbReference>
<dbReference type="Proteomes" id="UP000440578">
    <property type="component" value="Unassembled WGS sequence"/>
</dbReference>
<evidence type="ECO:0000259" key="10">
    <source>
        <dbReference type="Pfam" id="PF01694"/>
    </source>
</evidence>
<gene>
    <name evidence="11" type="primary">Rhbdd1</name>
    <name evidence="11" type="ORF">FJT64_008495</name>
</gene>